<name>A0A1G9D8T6_9ACTN</name>
<protein>
    <recommendedName>
        <fullName evidence="3">LysR substrate binding domain-containing protein</fullName>
    </recommendedName>
</protein>
<reference evidence="1 2" key="1">
    <citation type="submission" date="2016-10" db="EMBL/GenBank/DDBJ databases">
        <authorList>
            <person name="de Groot N.N."/>
        </authorList>
    </citation>
    <scope>NUCLEOTIDE SEQUENCE [LARGE SCALE GENOMIC DNA]</scope>
    <source>
        <strain evidence="1 2">CGMCC 4.6533</strain>
    </source>
</reference>
<evidence type="ECO:0008006" key="3">
    <source>
        <dbReference type="Google" id="ProtNLM"/>
    </source>
</evidence>
<evidence type="ECO:0000313" key="1">
    <source>
        <dbReference type="EMBL" id="SDK60144.1"/>
    </source>
</evidence>
<proteinExistence type="predicted"/>
<dbReference type="RefSeq" id="WP_090940604.1">
    <property type="nucleotide sequence ID" value="NZ_FNDJ01000017.1"/>
</dbReference>
<keyword evidence="2" id="KW-1185">Reference proteome</keyword>
<dbReference type="AlphaFoldDB" id="A0A1G9D8T6"/>
<accession>A0A1G9D8T6</accession>
<evidence type="ECO:0000313" key="2">
    <source>
        <dbReference type="Proteomes" id="UP000199202"/>
    </source>
</evidence>
<dbReference type="EMBL" id="FNDJ01000017">
    <property type="protein sequence ID" value="SDK60144.1"/>
    <property type="molecule type" value="Genomic_DNA"/>
</dbReference>
<sequence length="93" mass="9721">MPFAELAGEAAYREDRPAHTLDQIVELVSLGRLVVAVGAGVTERIGDTVVAVPVPDVPATRLVPAWPDDGANAARTLFARAVATDGDDLERAS</sequence>
<gene>
    <name evidence="1" type="ORF">SAMN05421869_11743</name>
</gene>
<organism evidence="1 2">
    <name type="scientific">Nonomuraea jiangxiensis</name>
    <dbReference type="NCBI Taxonomy" id="633440"/>
    <lineage>
        <taxon>Bacteria</taxon>
        <taxon>Bacillati</taxon>
        <taxon>Actinomycetota</taxon>
        <taxon>Actinomycetes</taxon>
        <taxon>Streptosporangiales</taxon>
        <taxon>Streptosporangiaceae</taxon>
        <taxon>Nonomuraea</taxon>
    </lineage>
</organism>
<dbReference type="STRING" id="633440.SAMN05421869_11743"/>
<dbReference type="Proteomes" id="UP000199202">
    <property type="component" value="Unassembled WGS sequence"/>
</dbReference>